<feature type="compositionally biased region" description="Basic and acidic residues" evidence="1">
    <location>
        <begin position="9"/>
        <end position="31"/>
    </location>
</feature>
<dbReference type="OrthoDB" id="4851474at2"/>
<evidence type="ECO:0000313" key="4">
    <source>
        <dbReference type="Proteomes" id="UP000419138"/>
    </source>
</evidence>
<keyword evidence="2" id="KW-1133">Transmembrane helix</keyword>
<comment type="caution">
    <text evidence="3">The sequence shown here is derived from an EMBL/GenBank/DDBJ whole genome shotgun (WGS) entry which is preliminary data.</text>
</comment>
<feature type="transmembrane region" description="Helical" evidence="2">
    <location>
        <begin position="245"/>
        <end position="265"/>
    </location>
</feature>
<dbReference type="Pfam" id="PF19528">
    <property type="entry name" value="DUF6056"/>
    <property type="match status" value="1"/>
</dbReference>
<dbReference type="RefSeq" id="WP_153520528.1">
    <property type="nucleotide sequence ID" value="NZ_JBEPDZ010000016.1"/>
</dbReference>
<name>A0A646K9B2_STRJU</name>
<dbReference type="Proteomes" id="UP000419138">
    <property type="component" value="Unassembled WGS sequence"/>
</dbReference>
<feature type="transmembrane region" description="Helical" evidence="2">
    <location>
        <begin position="37"/>
        <end position="56"/>
    </location>
</feature>
<dbReference type="InterPro" id="IPR045691">
    <property type="entry name" value="DUF6056"/>
</dbReference>
<protein>
    <submittedName>
        <fullName evidence="3">Uncharacterized protein</fullName>
    </submittedName>
</protein>
<feature type="transmembrane region" description="Helical" evidence="2">
    <location>
        <begin position="378"/>
        <end position="396"/>
    </location>
</feature>
<dbReference type="AlphaFoldDB" id="A0A646K9B2"/>
<keyword evidence="2" id="KW-0472">Membrane</keyword>
<keyword evidence="2" id="KW-0812">Transmembrane</keyword>
<evidence type="ECO:0000256" key="2">
    <source>
        <dbReference type="SAM" id="Phobius"/>
    </source>
</evidence>
<feature type="region of interest" description="Disordered" evidence="1">
    <location>
        <begin position="1"/>
        <end position="31"/>
    </location>
</feature>
<feature type="transmembrane region" description="Helical" evidence="2">
    <location>
        <begin position="408"/>
        <end position="425"/>
    </location>
</feature>
<feature type="transmembrane region" description="Helical" evidence="2">
    <location>
        <begin position="221"/>
        <end position="238"/>
    </location>
</feature>
<reference evidence="3 4" key="1">
    <citation type="submission" date="2019-05" db="EMBL/GenBank/DDBJ databases">
        <title>Comparative genomics and metabolomics analyses of clavulanic acid producing Streptomyces species provides insight into specialized metabolism and evolution of beta-lactam biosynthetic gene clusters.</title>
        <authorList>
            <person name="Moore M.A."/>
            <person name="Cruz-Morales P."/>
            <person name="Barona Gomez F."/>
            <person name="Kapil T."/>
        </authorList>
    </citation>
    <scope>NUCLEOTIDE SEQUENCE [LARGE SCALE GENOMIC DNA]</scope>
    <source>
        <strain evidence="3 4">NRRL 5741</strain>
    </source>
</reference>
<evidence type="ECO:0000313" key="3">
    <source>
        <dbReference type="EMBL" id="MQS98762.1"/>
    </source>
</evidence>
<organism evidence="3 4">
    <name type="scientific">Streptomyces jumonjinensis</name>
    <dbReference type="NCBI Taxonomy" id="1945"/>
    <lineage>
        <taxon>Bacteria</taxon>
        <taxon>Bacillati</taxon>
        <taxon>Actinomycetota</taxon>
        <taxon>Actinomycetes</taxon>
        <taxon>Kitasatosporales</taxon>
        <taxon>Streptomycetaceae</taxon>
        <taxon>Streptomyces</taxon>
    </lineage>
</organism>
<gene>
    <name evidence="3" type="ORF">FF041_00650</name>
</gene>
<proteinExistence type="predicted"/>
<feature type="transmembrane region" description="Helical" evidence="2">
    <location>
        <begin position="197"/>
        <end position="215"/>
    </location>
</feature>
<feature type="transmembrane region" description="Helical" evidence="2">
    <location>
        <begin position="307"/>
        <end position="325"/>
    </location>
</feature>
<dbReference type="EMBL" id="VCLA01000004">
    <property type="protein sequence ID" value="MQS98762.1"/>
    <property type="molecule type" value="Genomic_DNA"/>
</dbReference>
<sequence length="498" mass="52819">MVADGSKAATREQPDGGARPLREKGGEEGGRPRPVHWAAALALLPLGLLGAAAWFGRFVRPGADDWCFLPFVRDEGISGLIAKFYFVDNGRIANAALTGLYAKFDIPGHQWFPVVSGALTLGVLWAVTASALRAAGLSAPRGVPLLLAAMVTAVFLLGSPNTYKTFYWPASAVSHTVAPALPLAAAIVLLRARSRRGRIAALVTAVIAGIVLGTLSEESSVVALVVLSSAVLLGRQLFPEHRRAYVRAWCLAGIAGTGIGILVLLTSPGSRNRRMRYDAEGTSMFAPEQLIESLHAFARILGTLLTTWTYLGAVAAGVLASLLVRGPVRTAVPRPRASLLVCAGVLVFLVSGYLCTVVAFPAFGPGIVVVTRSWNDYLLLYTVLLAGAGALLGHALRRGERSGTVLKAAGAAGCVLVCVAFTLSLSRLGEDMRVRAADWDRQDRWMRAQAALGARQLPYKPLSVSGMGEPFGKHGSWPADCVADYYYVDRVVRGTRLP</sequence>
<feature type="transmembrane region" description="Helical" evidence="2">
    <location>
        <begin position="166"/>
        <end position="190"/>
    </location>
</feature>
<feature type="transmembrane region" description="Helical" evidence="2">
    <location>
        <begin position="143"/>
        <end position="160"/>
    </location>
</feature>
<feature type="transmembrane region" description="Helical" evidence="2">
    <location>
        <begin position="337"/>
        <end position="363"/>
    </location>
</feature>
<feature type="transmembrane region" description="Helical" evidence="2">
    <location>
        <begin position="111"/>
        <end position="131"/>
    </location>
</feature>
<accession>A0A646K9B2</accession>
<evidence type="ECO:0000256" key="1">
    <source>
        <dbReference type="SAM" id="MobiDB-lite"/>
    </source>
</evidence>
<keyword evidence="4" id="KW-1185">Reference proteome</keyword>